<dbReference type="AlphaFoldDB" id="A0A8H5HN21"/>
<keyword evidence="1" id="KW-0853">WD repeat</keyword>
<dbReference type="SMART" id="SM00320">
    <property type="entry name" value="WD40"/>
    <property type="match status" value="5"/>
</dbReference>
<evidence type="ECO:0000313" key="5">
    <source>
        <dbReference type="Proteomes" id="UP000518752"/>
    </source>
</evidence>
<dbReference type="InterPro" id="IPR036322">
    <property type="entry name" value="WD40_repeat_dom_sf"/>
</dbReference>
<feature type="compositionally biased region" description="Basic and acidic residues" evidence="3">
    <location>
        <begin position="835"/>
        <end position="844"/>
    </location>
</feature>
<feature type="region of interest" description="Disordered" evidence="3">
    <location>
        <begin position="835"/>
        <end position="874"/>
    </location>
</feature>
<dbReference type="InterPro" id="IPR051350">
    <property type="entry name" value="WD_repeat-ST_regulator"/>
</dbReference>
<dbReference type="Gene3D" id="2.130.10.10">
    <property type="entry name" value="YVTN repeat-like/Quinoprotein amine dehydrogenase"/>
    <property type="match status" value="2"/>
</dbReference>
<dbReference type="InterPro" id="IPR015943">
    <property type="entry name" value="WD40/YVTN_repeat-like_dom_sf"/>
</dbReference>
<keyword evidence="5" id="KW-1185">Reference proteome</keyword>
<feature type="compositionally biased region" description="Polar residues" evidence="3">
    <location>
        <begin position="92"/>
        <end position="109"/>
    </location>
</feature>
<gene>
    <name evidence="4" type="ORF">D9757_008585</name>
</gene>
<dbReference type="PANTHER" id="PTHR22838:SF0">
    <property type="entry name" value="WD REPEAT-CONTAINING PROTEIN 26"/>
    <property type="match status" value="1"/>
</dbReference>
<feature type="region of interest" description="Disordered" evidence="3">
    <location>
        <begin position="188"/>
        <end position="208"/>
    </location>
</feature>
<evidence type="ECO:0000313" key="4">
    <source>
        <dbReference type="EMBL" id="KAF5386305.1"/>
    </source>
</evidence>
<proteinExistence type="predicted"/>
<evidence type="ECO:0000256" key="2">
    <source>
        <dbReference type="ARBA" id="ARBA00022737"/>
    </source>
</evidence>
<dbReference type="Proteomes" id="UP000518752">
    <property type="component" value="Unassembled WGS sequence"/>
</dbReference>
<accession>A0A8H5HN21</accession>
<evidence type="ECO:0000256" key="1">
    <source>
        <dbReference type="ARBA" id="ARBA00022574"/>
    </source>
</evidence>
<dbReference type="Pfam" id="PF00400">
    <property type="entry name" value="WD40"/>
    <property type="match status" value="1"/>
</dbReference>
<keyword evidence="2" id="KW-0677">Repeat</keyword>
<dbReference type="OrthoDB" id="972532at2759"/>
<name>A0A8H5HN21_9AGAR</name>
<dbReference type="SUPFAM" id="SSF50978">
    <property type="entry name" value="WD40 repeat-like"/>
    <property type="match status" value="1"/>
</dbReference>
<sequence>MIINPLDRIDTGVRYIFIDLGSSTKFTEPRLVPFRDGWLKEIPEVHDIDDQGNRERTRFYEPFKVLTSVSDLLDHAVLPCIRLSSPPSHHLNNSLSMPRVKNSTGTQAKARTRRETILSLVEQLLQAGDDFGLGQQSTVDDHDETDDPRRMGGSAAIIYFAPRLQTRLANLLYLYQCNAAHLYPHNIQHPSQRGDETSNHPPIRRTPRSYSKHGVLFTLDPNTTLDEFPTQFRDLGVEVAAFLNCLNDIPDFVDGALTVSISSFESDLRYWADCLQEYRGQFRHSAVQRYVQEMSLKLGIHIDNITSALSSFIAVAVLLSTAFPGTLTIAAWFALEEWVYSIHRGKKWLGDIIFELRETLFQSPIVSSVRRALMGSQKWISARTTLSSNIQLRRVRFTESDVEKSSDIEGGLSESYSMPSTSNMSRRWGLEAGSIPLISIPGGFNGLPVASGSGLANSFPPSVSVGKQLWKNAIRTVKMHREMSQRQRMPSNPKRQRMLNPKRATTNPPFKAKTQSRVNTLIPKLGCLQLTQETIPHQAMVAHLQFSPDGQFLASSCWDRIAVIFRLQESVLTHHRTLGHAKGFADQIAWSPTGLILLAKQSTAIKVWTQPDGVCKRTIERHTSVESIVWFPGGEVFLSVEGSLVVKLILDSYSFGSMTLQAVGVGSLPKSPNGLEPSRSRAENRLTVYNMETSQMEHITPVLDNVKGISLTNTRDGILALVSYKGKVSPQLWKLQIGKNTARLQLRQVYNANTSVDFVGSSYFGGKNNELVLCAGNTRDIHIWDRDSGILIHDIRAQHFGEDLACIAWNHAAENPFMFATRGHDGRVQLWTKPEEERIQESKEQQPQSILEDIPSLFTRSTPPLDVEESQRTE</sequence>
<reference evidence="4 5" key="1">
    <citation type="journal article" date="2020" name="ISME J.">
        <title>Uncovering the hidden diversity of litter-decomposition mechanisms in mushroom-forming fungi.</title>
        <authorList>
            <person name="Floudas D."/>
            <person name="Bentzer J."/>
            <person name="Ahren D."/>
            <person name="Johansson T."/>
            <person name="Persson P."/>
            <person name="Tunlid A."/>
        </authorList>
    </citation>
    <scope>NUCLEOTIDE SEQUENCE [LARGE SCALE GENOMIC DNA]</scope>
    <source>
        <strain evidence="4 5">CBS 406.79</strain>
    </source>
</reference>
<feature type="region of interest" description="Disordered" evidence="3">
    <location>
        <begin position="482"/>
        <end position="510"/>
    </location>
</feature>
<comment type="caution">
    <text evidence="4">The sequence shown here is derived from an EMBL/GenBank/DDBJ whole genome shotgun (WGS) entry which is preliminary data.</text>
</comment>
<feature type="region of interest" description="Disordered" evidence="3">
    <location>
        <begin position="92"/>
        <end position="112"/>
    </location>
</feature>
<evidence type="ECO:0000256" key="3">
    <source>
        <dbReference type="SAM" id="MobiDB-lite"/>
    </source>
</evidence>
<protein>
    <recommendedName>
        <fullName evidence="6">WD40 repeat-like protein</fullName>
    </recommendedName>
</protein>
<dbReference type="EMBL" id="JAACJN010000037">
    <property type="protein sequence ID" value="KAF5386305.1"/>
    <property type="molecule type" value="Genomic_DNA"/>
</dbReference>
<dbReference type="InterPro" id="IPR001680">
    <property type="entry name" value="WD40_rpt"/>
</dbReference>
<evidence type="ECO:0008006" key="6">
    <source>
        <dbReference type="Google" id="ProtNLM"/>
    </source>
</evidence>
<organism evidence="4 5">
    <name type="scientific">Collybiopsis confluens</name>
    <dbReference type="NCBI Taxonomy" id="2823264"/>
    <lineage>
        <taxon>Eukaryota</taxon>
        <taxon>Fungi</taxon>
        <taxon>Dikarya</taxon>
        <taxon>Basidiomycota</taxon>
        <taxon>Agaricomycotina</taxon>
        <taxon>Agaricomycetes</taxon>
        <taxon>Agaricomycetidae</taxon>
        <taxon>Agaricales</taxon>
        <taxon>Marasmiineae</taxon>
        <taxon>Omphalotaceae</taxon>
        <taxon>Collybiopsis</taxon>
    </lineage>
</organism>
<dbReference type="PANTHER" id="PTHR22838">
    <property type="entry name" value="WD REPEAT PROTEIN 26-RELATED"/>
    <property type="match status" value="1"/>
</dbReference>